<name>A0A7W8HJI2_9BURK</name>
<gene>
    <name evidence="1" type="ORF">HNQ70_003257</name>
</gene>
<dbReference type="RefSeq" id="WP_281381680.1">
    <property type="nucleotide sequence ID" value="NZ_BAABEW010000024.1"/>
</dbReference>
<evidence type="ECO:0000313" key="2">
    <source>
        <dbReference type="Proteomes" id="UP000532440"/>
    </source>
</evidence>
<dbReference type="GO" id="GO:0016787">
    <property type="term" value="F:hydrolase activity"/>
    <property type="evidence" value="ECO:0007669"/>
    <property type="project" value="UniProtKB-KW"/>
</dbReference>
<dbReference type="AlphaFoldDB" id="A0A7W8HJI2"/>
<organism evidence="1 2">
    <name type="scientific">Quisquiliibacterium transsilvanicum</name>
    <dbReference type="NCBI Taxonomy" id="1549638"/>
    <lineage>
        <taxon>Bacteria</taxon>
        <taxon>Pseudomonadati</taxon>
        <taxon>Pseudomonadota</taxon>
        <taxon>Betaproteobacteria</taxon>
        <taxon>Burkholderiales</taxon>
        <taxon>Burkholderiaceae</taxon>
        <taxon>Quisquiliibacterium</taxon>
    </lineage>
</organism>
<protein>
    <submittedName>
        <fullName evidence="1">Putative metal-dependent hydrolase</fullName>
    </submittedName>
</protein>
<dbReference type="Proteomes" id="UP000532440">
    <property type="component" value="Unassembled WGS sequence"/>
</dbReference>
<sequence>MLELRPNFQQRGGCTHAASIRLDTELVKKPKDFVEATTHDSSHC</sequence>
<keyword evidence="1" id="KW-0378">Hydrolase</keyword>
<evidence type="ECO:0000313" key="1">
    <source>
        <dbReference type="EMBL" id="MBB5273229.1"/>
    </source>
</evidence>
<dbReference type="EMBL" id="JACHGB010000006">
    <property type="protein sequence ID" value="MBB5273229.1"/>
    <property type="molecule type" value="Genomic_DNA"/>
</dbReference>
<accession>A0A7W8HJI2</accession>
<keyword evidence="2" id="KW-1185">Reference proteome</keyword>
<proteinExistence type="predicted"/>
<reference evidence="1 2" key="1">
    <citation type="submission" date="2020-08" db="EMBL/GenBank/DDBJ databases">
        <title>Genomic Encyclopedia of Type Strains, Phase IV (KMG-IV): sequencing the most valuable type-strain genomes for metagenomic binning, comparative biology and taxonomic classification.</title>
        <authorList>
            <person name="Goeker M."/>
        </authorList>
    </citation>
    <scope>NUCLEOTIDE SEQUENCE [LARGE SCALE GENOMIC DNA]</scope>
    <source>
        <strain evidence="1 2">DSM 29781</strain>
    </source>
</reference>
<comment type="caution">
    <text evidence="1">The sequence shown here is derived from an EMBL/GenBank/DDBJ whole genome shotgun (WGS) entry which is preliminary data.</text>
</comment>